<dbReference type="InterPro" id="IPR024983">
    <property type="entry name" value="CHAT_dom"/>
</dbReference>
<dbReference type="Pfam" id="PF13374">
    <property type="entry name" value="TPR_10"/>
    <property type="match status" value="1"/>
</dbReference>
<dbReference type="Gene3D" id="1.25.40.10">
    <property type="entry name" value="Tetratricopeptide repeat domain"/>
    <property type="match status" value="3"/>
</dbReference>
<sequence>MDTPFRSTNSDNSTRQCSLRSIVRHVLRLPTYGCLLLFKYIDYRRQTSLPWSRLKQHRSLEDLDSAITSPQVALDSLWTRYERCGEASDLDRTSMLGGVTLEPQSEAHPDVSESLNNTAYCLWERYQHRGRMEDLEEAINLHRAILQLRPEGHPDRPASLSDTANCLSTRYEHTGSMEDLEEAITLHHAVLDLLPEDHPKRSSSLNNTANCLWKRYEQRGRMEDLEEAITLHRAVLQLRPEGHPLRYHSLSNTASCLSTRYLHTGSMEDLAEAIALYRAALYLLPKGHPDPSSLLNNTASCLSLLYDHRGRMEDLEEAINLHRAALQLRPECHPLRSDSLNNTAACLSTRYDHGGRVEDLEEAIILYRAALDLLREGHPGRPTCLNNIATCLWTRCGRRGRTEDLEEAITLHCAALDLLPEGHPHRSTLLQNAAVCFQTRYTFRRRMEDLEVATTLNRTALELRPEGHPHRSASLSSIAIGLSTLYELRGRMEDLEEAITLHRDGLELEPGAHPCRSTSLYHLATCLLTRYKHKGTLEDLAEAITLHRAALELRPEGHTDRCISFRGLAACLYDRFLRERCTKDLEECIQVLNLAADQKFSNSPSRFEAARRWAEIARSHDHQSLFEAYKAAMPLLQRALTVRSTLPAQHRLLSSISHLHSLALDAASSAIDKDDFRQALEFLEQGRSLLWTQMRGFRIPLEQLSRADKTLSERFGDCNRRLEAIIASSDSPTTCSITGGDSIRALSTSQEKILADKKSVQMWQSYDEQEAIINDIRRIPGFENFLQAAPFEVIQQAASEGPVIVLNYSKYRCDALILLLQGCVCVPLDREFHTDAFTLHEEFLQVRQEFKVTSIEYDEILRRVMKFLWDRVVSKVVQKLKGLKIMEGSRIWWCPTSVLTAFPFHAAGPYEDANGNMKYLLDDYISSYIPTLTSLINARSGPQIGNERMLFVADNRLGCAEKEKDSITGIRRINKQLLDENATPGAVLRGLQKAPWVHFVCHGLVGEEPFNSSLELPGGRLTLLDIARANLSTAEFAFLSACSTAEQGAGHALDEALHLSAAMQFCGFRSVVGTMWELLDSDGPYLAGVVYGCLMLDLEDGEIRFKKAAAAVQEAALRLKEKGDFERNGNGVEMMAERWVNLVHIGA</sequence>
<dbReference type="SUPFAM" id="SSF48452">
    <property type="entry name" value="TPR-like"/>
    <property type="match status" value="2"/>
</dbReference>
<dbReference type="AlphaFoldDB" id="A0A9Q5NAN4"/>
<organism evidence="2 3">
    <name type="scientific">Sanghuangporus baumii</name>
    <name type="common">Phellinus baumii</name>
    <dbReference type="NCBI Taxonomy" id="108892"/>
    <lineage>
        <taxon>Eukaryota</taxon>
        <taxon>Fungi</taxon>
        <taxon>Dikarya</taxon>
        <taxon>Basidiomycota</taxon>
        <taxon>Agaricomycotina</taxon>
        <taxon>Agaricomycetes</taxon>
        <taxon>Hymenochaetales</taxon>
        <taxon>Hymenochaetaceae</taxon>
        <taxon>Sanghuangporus</taxon>
    </lineage>
</organism>
<name>A0A9Q5NAN4_SANBA</name>
<dbReference type="Proteomes" id="UP000757232">
    <property type="component" value="Unassembled WGS sequence"/>
</dbReference>
<gene>
    <name evidence="2" type="ORF">A7U60_g6277</name>
</gene>
<dbReference type="PANTHER" id="PTHR19959">
    <property type="entry name" value="KINESIN LIGHT CHAIN"/>
    <property type="match status" value="1"/>
</dbReference>
<dbReference type="EMBL" id="LNZH02000200">
    <property type="protein sequence ID" value="OCB86599.1"/>
    <property type="molecule type" value="Genomic_DNA"/>
</dbReference>
<dbReference type="PANTHER" id="PTHR19959:SF119">
    <property type="entry name" value="FUNGAL LIPASE-LIKE DOMAIN-CONTAINING PROTEIN"/>
    <property type="match status" value="1"/>
</dbReference>
<reference evidence="2" key="1">
    <citation type="submission" date="2016-06" db="EMBL/GenBank/DDBJ databases">
        <title>Draft Genome sequence of the fungus Inonotus baumii.</title>
        <authorList>
            <person name="Zhu H."/>
            <person name="Lin W."/>
        </authorList>
    </citation>
    <scope>NUCLEOTIDE SEQUENCE</scope>
    <source>
        <strain evidence="2">821</strain>
    </source>
</reference>
<feature type="domain" description="CHAT" evidence="1">
    <location>
        <begin position="864"/>
        <end position="1118"/>
    </location>
</feature>
<dbReference type="OrthoDB" id="9991317at2759"/>
<evidence type="ECO:0000313" key="2">
    <source>
        <dbReference type="EMBL" id="OCB86599.1"/>
    </source>
</evidence>
<proteinExistence type="predicted"/>
<evidence type="ECO:0000259" key="1">
    <source>
        <dbReference type="Pfam" id="PF12770"/>
    </source>
</evidence>
<comment type="caution">
    <text evidence="2">The sequence shown here is derived from an EMBL/GenBank/DDBJ whole genome shotgun (WGS) entry which is preliminary data.</text>
</comment>
<protein>
    <recommendedName>
        <fullName evidence="1">CHAT domain-containing protein</fullName>
    </recommendedName>
</protein>
<accession>A0A9Q5NAN4</accession>
<evidence type="ECO:0000313" key="3">
    <source>
        <dbReference type="Proteomes" id="UP000757232"/>
    </source>
</evidence>
<dbReference type="Pfam" id="PF12770">
    <property type="entry name" value="CHAT"/>
    <property type="match status" value="1"/>
</dbReference>
<dbReference type="InterPro" id="IPR011990">
    <property type="entry name" value="TPR-like_helical_dom_sf"/>
</dbReference>
<keyword evidence="3" id="KW-1185">Reference proteome</keyword>